<dbReference type="OrthoDB" id="2576082at2759"/>
<dbReference type="Proteomes" id="UP000054097">
    <property type="component" value="Unassembled WGS sequence"/>
</dbReference>
<feature type="compositionally biased region" description="Polar residues" evidence="1">
    <location>
        <begin position="244"/>
        <end position="255"/>
    </location>
</feature>
<reference evidence="3 4" key="1">
    <citation type="submission" date="2014-04" db="EMBL/GenBank/DDBJ databases">
        <authorList>
            <consortium name="DOE Joint Genome Institute"/>
            <person name="Kuo A."/>
            <person name="Zuccaro A."/>
            <person name="Kohler A."/>
            <person name="Nagy L.G."/>
            <person name="Floudas D."/>
            <person name="Copeland A."/>
            <person name="Barry K.W."/>
            <person name="Cichocki N."/>
            <person name="Veneault-Fourrey C."/>
            <person name="LaButti K."/>
            <person name="Lindquist E.A."/>
            <person name="Lipzen A."/>
            <person name="Lundell T."/>
            <person name="Morin E."/>
            <person name="Murat C."/>
            <person name="Sun H."/>
            <person name="Tunlid A."/>
            <person name="Henrissat B."/>
            <person name="Grigoriev I.V."/>
            <person name="Hibbett D.S."/>
            <person name="Martin F."/>
            <person name="Nordberg H.P."/>
            <person name="Cantor M.N."/>
            <person name="Hua S.X."/>
        </authorList>
    </citation>
    <scope>NUCLEOTIDE SEQUENCE [LARGE SCALE GENOMIC DNA]</scope>
    <source>
        <strain evidence="3 4">MAFF 305830</strain>
    </source>
</reference>
<dbReference type="STRING" id="933852.A0A0C3AAA8"/>
<dbReference type="HOGENOM" id="CLU_604930_0_0_1"/>
<sequence>MRLSQRVQTSPSPLLVLPSNSTAPKVCPNHGNYSVTYDSAIKFFAGFSAQTQYQQLLFSRTFGTNYSETHTVILKNEEDYWLDLDFAVLSIAANVDTSTSDIGFFTNTVQPGTAVPPSATNSPDGSSSSSDSSSSAPSIFRTLTFVLAAVVGVLVLAILAWYLLCIRRRGGSLTNSKGGRDRKLSTSSSQQEFRYAQKNAPLAAGAGERGLDTGRTLGGSTLSPGSGSESYGRRGNGHEDYARSPTSGSTATDPSRYSRLDANAHLNSGHGGNHVGGAARETLIALNNMGGKRPGYRSLAGGEGGDMTGPGSSTASIINIGHNSDGRETPTSMRTMGSAGQVWLGATRGNNNGTEENARFKGRASRIGGGNARTSSYGSDSNLSSRLNRSRGTMSGLEDINDAKEEEGGSYRPNGVGLGVYAANIRSESEQQRMMDLKRSASVASSGILDRLE</sequence>
<feature type="region of interest" description="Disordered" evidence="1">
    <location>
        <begin position="362"/>
        <end position="397"/>
    </location>
</feature>
<feature type="compositionally biased region" description="Low complexity" evidence="1">
    <location>
        <begin position="381"/>
        <end position="391"/>
    </location>
</feature>
<proteinExistence type="predicted"/>
<keyword evidence="2" id="KW-0812">Transmembrane</keyword>
<name>A0A0C3AAA8_SERVB</name>
<feature type="compositionally biased region" description="Low complexity" evidence="1">
    <location>
        <begin position="213"/>
        <end position="230"/>
    </location>
</feature>
<keyword evidence="2" id="KW-0472">Membrane</keyword>
<accession>A0A0C3AAA8</accession>
<evidence type="ECO:0000313" key="4">
    <source>
        <dbReference type="Proteomes" id="UP000054097"/>
    </source>
</evidence>
<feature type="region of interest" description="Disordered" evidence="1">
    <location>
        <begin position="174"/>
        <end position="256"/>
    </location>
</feature>
<evidence type="ECO:0000256" key="2">
    <source>
        <dbReference type="SAM" id="Phobius"/>
    </source>
</evidence>
<reference evidence="4" key="2">
    <citation type="submission" date="2015-01" db="EMBL/GenBank/DDBJ databases">
        <title>Evolutionary Origins and Diversification of the Mycorrhizal Mutualists.</title>
        <authorList>
            <consortium name="DOE Joint Genome Institute"/>
            <consortium name="Mycorrhizal Genomics Consortium"/>
            <person name="Kohler A."/>
            <person name="Kuo A."/>
            <person name="Nagy L.G."/>
            <person name="Floudas D."/>
            <person name="Copeland A."/>
            <person name="Barry K.W."/>
            <person name="Cichocki N."/>
            <person name="Veneault-Fourrey C."/>
            <person name="LaButti K."/>
            <person name="Lindquist E.A."/>
            <person name="Lipzen A."/>
            <person name="Lundell T."/>
            <person name="Morin E."/>
            <person name="Murat C."/>
            <person name="Riley R."/>
            <person name="Ohm R."/>
            <person name="Sun H."/>
            <person name="Tunlid A."/>
            <person name="Henrissat B."/>
            <person name="Grigoriev I.V."/>
            <person name="Hibbett D.S."/>
            <person name="Martin F."/>
        </authorList>
    </citation>
    <scope>NUCLEOTIDE SEQUENCE [LARGE SCALE GENOMIC DNA]</scope>
    <source>
        <strain evidence="4">MAFF 305830</strain>
    </source>
</reference>
<organism evidence="3 4">
    <name type="scientific">Serendipita vermifera MAFF 305830</name>
    <dbReference type="NCBI Taxonomy" id="933852"/>
    <lineage>
        <taxon>Eukaryota</taxon>
        <taxon>Fungi</taxon>
        <taxon>Dikarya</taxon>
        <taxon>Basidiomycota</taxon>
        <taxon>Agaricomycotina</taxon>
        <taxon>Agaricomycetes</taxon>
        <taxon>Sebacinales</taxon>
        <taxon>Serendipitaceae</taxon>
        <taxon>Serendipita</taxon>
    </lineage>
</organism>
<feature type="non-terminal residue" evidence="3">
    <location>
        <position position="453"/>
    </location>
</feature>
<gene>
    <name evidence="3" type="ORF">M408DRAFT_29470</name>
</gene>
<dbReference type="EMBL" id="KN824379">
    <property type="protein sequence ID" value="KIM21565.1"/>
    <property type="molecule type" value="Genomic_DNA"/>
</dbReference>
<feature type="transmembrane region" description="Helical" evidence="2">
    <location>
        <begin position="143"/>
        <end position="164"/>
    </location>
</feature>
<protein>
    <submittedName>
        <fullName evidence="3">Uncharacterized protein</fullName>
    </submittedName>
</protein>
<keyword evidence="4" id="KW-1185">Reference proteome</keyword>
<evidence type="ECO:0000313" key="3">
    <source>
        <dbReference type="EMBL" id="KIM21565.1"/>
    </source>
</evidence>
<feature type="compositionally biased region" description="Low complexity" evidence="1">
    <location>
        <begin position="118"/>
        <end position="133"/>
    </location>
</feature>
<keyword evidence="2" id="KW-1133">Transmembrane helix</keyword>
<feature type="region of interest" description="Disordered" evidence="1">
    <location>
        <begin position="113"/>
        <end position="133"/>
    </location>
</feature>
<dbReference type="AlphaFoldDB" id="A0A0C3AAA8"/>
<feature type="region of interest" description="Disordered" evidence="1">
    <location>
        <begin position="433"/>
        <end position="453"/>
    </location>
</feature>
<evidence type="ECO:0000256" key="1">
    <source>
        <dbReference type="SAM" id="MobiDB-lite"/>
    </source>
</evidence>